<dbReference type="InterPro" id="IPR052337">
    <property type="entry name" value="SAT4-like"/>
</dbReference>
<feature type="transmembrane region" description="Helical" evidence="7">
    <location>
        <begin position="114"/>
        <end position="141"/>
    </location>
</feature>
<feature type="transmembrane region" description="Helical" evidence="7">
    <location>
        <begin position="269"/>
        <end position="291"/>
    </location>
</feature>
<evidence type="ECO:0000256" key="7">
    <source>
        <dbReference type="SAM" id="Phobius"/>
    </source>
</evidence>
<dbReference type="GO" id="GO:0016020">
    <property type="term" value="C:membrane"/>
    <property type="evidence" value="ECO:0007669"/>
    <property type="project" value="UniProtKB-SubCell"/>
</dbReference>
<dbReference type="STRING" id="1306861.A0A4U6XMI3"/>
<evidence type="ECO:0000256" key="3">
    <source>
        <dbReference type="ARBA" id="ARBA00022989"/>
    </source>
</evidence>
<accession>A0A4U6XMI3</accession>
<dbReference type="Proteomes" id="UP000310108">
    <property type="component" value="Unassembled WGS sequence"/>
</dbReference>
<name>A0A4U6XMI3_9PEZI</name>
<gene>
    <name evidence="9" type="ORF">CTA1_11271</name>
</gene>
<dbReference type="Pfam" id="PF20684">
    <property type="entry name" value="Fung_rhodopsin"/>
    <property type="match status" value="1"/>
</dbReference>
<comment type="subcellular location">
    <subcellularLocation>
        <location evidence="1">Membrane</location>
        <topology evidence="1">Multi-pass membrane protein</topology>
    </subcellularLocation>
</comment>
<proteinExistence type="inferred from homology"/>
<feature type="transmembrane region" description="Helical" evidence="7">
    <location>
        <begin position="35"/>
        <end position="55"/>
    </location>
</feature>
<keyword evidence="3 7" id="KW-1133">Transmembrane helix</keyword>
<feature type="transmembrane region" description="Helical" evidence="7">
    <location>
        <begin position="194"/>
        <end position="218"/>
    </location>
</feature>
<evidence type="ECO:0000313" key="10">
    <source>
        <dbReference type="Proteomes" id="UP000310108"/>
    </source>
</evidence>
<feature type="transmembrane region" description="Helical" evidence="7">
    <location>
        <begin position="153"/>
        <end position="174"/>
    </location>
</feature>
<evidence type="ECO:0000313" key="9">
    <source>
        <dbReference type="EMBL" id="TKW56872.1"/>
    </source>
</evidence>
<feature type="domain" description="Rhodopsin" evidence="8">
    <location>
        <begin position="55"/>
        <end position="292"/>
    </location>
</feature>
<evidence type="ECO:0000256" key="1">
    <source>
        <dbReference type="ARBA" id="ARBA00004141"/>
    </source>
</evidence>
<protein>
    <recommendedName>
        <fullName evidence="8">Rhodopsin domain-containing protein</fullName>
    </recommendedName>
</protein>
<dbReference type="InterPro" id="IPR049326">
    <property type="entry name" value="Rhodopsin_dom_fungi"/>
</dbReference>
<reference evidence="9 10" key="1">
    <citation type="journal article" date="2019" name="PLoS ONE">
        <title>Comparative genome analysis indicates high evolutionary potential of pathogenicity genes in Colletotrichum tanaceti.</title>
        <authorList>
            <person name="Lelwala R.V."/>
            <person name="Korhonen P.K."/>
            <person name="Young N.D."/>
            <person name="Scott J.B."/>
            <person name="Ades P.A."/>
            <person name="Gasser R.B."/>
            <person name="Taylor P.W.J."/>
        </authorList>
    </citation>
    <scope>NUCLEOTIDE SEQUENCE [LARGE SCALE GENOMIC DNA]</scope>
    <source>
        <strain evidence="9">BRIP57314</strain>
    </source>
</reference>
<keyword evidence="10" id="KW-1185">Reference proteome</keyword>
<dbReference type="AlphaFoldDB" id="A0A4U6XMI3"/>
<keyword evidence="2 7" id="KW-0812">Transmembrane</keyword>
<dbReference type="PANTHER" id="PTHR33048">
    <property type="entry name" value="PTH11-LIKE INTEGRAL MEMBRANE PROTEIN (AFU_ORTHOLOGUE AFUA_5G11245)"/>
    <property type="match status" value="1"/>
</dbReference>
<evidence type="ECO:0000256" key="2">
    <source>
        <dbReference type="ARBA" id="ARBA00022692"/>
    </source>
</evidence>
<comment type="similarity">
    <text evidence="5">Belongs to the SAT4 family.</text>
</comment>
<evidence type="ECO:0000256" key="4">
    <source>
        <dbReference type="ARBA" id="ARBA00023136"/>
    </source>
</evidence>
<comment type="caution">
    <text evidence="9">The sequence shown here is derived from an EMBL/GenBank/DDBJ whole genome shotgun (WGS) entry which is preliminary data.</text>
</comment>
<feature type="region of interest" description="Disordered" evidence="6">
    <location>
        <begin position="397"/>
        <end position="419"/>
    </location>
</feature>
<keyword evidence="4 7" id="KW-0472">Membrane</keyword>
<sequence length="443" mass="49274">MAATNQDPDPRGRTGFLPPPPGETPNFDNPRDVNWTLNVVVLIVCNVLATMSFCLRCHVRLFVHRRLIVADYTCFVAWVLIVVYSGTIFAMAHYGLGYHAWEVTAEDYSQVLKWLYASSIVYIPAAYFTKVTLLLLIAHVFAVNERVARGIRVFIWVLLFAYTPVQTIKTTICVPVEDYWLPSASPRCISQRKVFIVDTSIAVFVDLVILLLPVFMTWSLGMSPTKKLKIVLMLGAGGAATAATVFRLVTAIRFVDSPDLTVSFVTNDLTACIELTIGLVCACLPSVNVLYKHHQSVRQRARDFNVPRTGRSAGRRQKELSSLWDTVTGKTRTEDTAAVAVLRPETPPLQSAVSEVPRRELPELLLPLPLPTFSRTLPGHLVDSASGPGLVRLDSRVNSTDGRTDGWLSPRTEGDAERARRNVRGTRLWSTIWDGRSAEIPEK</sequence>
<organism evidence="9 10">
    <name type="scientific">Colletotrichum tanaceti</name>
    <dbReference type="NCBI Taxonomy" id="1306861"/>
    <lineage>
        <taxon>Eukaryota</taxon>
        <taxon>Fungi</taxon>
        <taxon>Dikarya</taxon>
        <taxon>Ascomycota</taxon>
        <taxon>Pezizomycotina</taxon>
        <taxon>Sordariomycetes</taxon>
        <taxon>Hypocreomycetidae</taxon>
        <taxon>Glomerellales</taxon>
        <taxon>Glomerellaceae</taxon>
        <taxon>Colletotrichum</taxon>
        <taxon>Colletotrichum destructivum species complex</taxon>
    </lineage>
</organism>
<dbReference type="EMBL" id="PJEX01000056">
    <property type="protein sequence ID" value="TKW56872.1"/>
    <property type="molecule type" value="Genomic_DNA"/>
</dbReference>
<feature type="transmembrane region" description="Helical" evidence="7">
    <location>
        <begin position="230"/>
        <end position="249"/>
    </location>
</feature>
<dbReference type="OrthoDB" id="4682787at2759"/>
<evidence type="ECO:0000259" key="8">
    <source>
        <dbReference type="Pfam" id="PF20684"/>
    </source>
</evidence>
<evidence type="ECO:0000256" key="6">
    <source>
        <dbReference type="SAM" id="MobiDB-lite"/>
    </source>
</evidence>
<evidence type="ECO:0000256" key="5">
    <source>
        <dbReference type="ARBA" id="ARBA00038359"/>
    </source>
</evidence>
<feature type="region of interest" description="Disordered" evidence="6">
    <location>
        <begin position="1"/>
        <end position="29"/>
    </location>
</feature>
<feature type="transmembrane region" description="Helical" evidence="7">
    <location>
        <begin position="67"/>
        <end position="94"/>
    </location>
</feature>
<dbReference type="PANTHER" id="PTHR33048:SF108">
    <property type="entry name" value="INTEGRAL MEMBRANE PROTEIN"/>
    <property type="match status" value="1"/>
</dbReference>